<dbReference type="InterPro" id="IPR031777">
    <property type="entry name" value="Sortilin_C"/>
</dbReference>
<dbReference type="Proteomes" id="UP000000600">
    <property type="component" value="Unassembled WGS sequence"/>
</dbReference>
<evidence type="ECO:0000256" key="4">
    <source>
        <dbReference type="ARBA" id="ARBA00023180"/>
    </source>
</evidence>
<dbReference type="OrthoDB" id="443634at2759"/>
<dbReference type="InterPro" id="IPR006581">
    <property type="entry name" value="VPS10"/>
</dbReference>
<dbReference type="Gene3D" id="3.30.60.270">
    <property type="match status" value="1"/>
</dbReference>
<protein>
    <recommendedName>
        <fullName evidence="7">VPS10 domain-containing protein</fullName>
    </recommendedName>
</protein>
<dbReference type="RefSeq" id="XP_001455328.1">
    <property type="nucleotide sequence ID" value="XM_001455291.2"/>
</dbReference>
<feature type="domain" description="VPS10" evidence="7">
    <location>
        <begin position="1"/>
        <end position="414"/>
    </location>
</feature>
<dbReference type="HOGENOM" id="CLU_013144_0_0_1"/>
<keyword evidence="9" id="KW-1185">Reference proteome</keyword>
<evidence type="ECO:0000256" key="6">
    <source>
        <dbReference type="SAM" id="Phobius"/>
    </source>
</evidence>
<dbReference type="InParanoid" id="A0DY14"/>
<keyword evidence="6" id="KW-1133">Transmembrane helix</keyword>
<reference evidence="8 9" key="1">
    <citation type="journal article" date="2006" name="Nature">
        <title>Global trends of whole-genome duplications revealed by the ciliate Paramecium tetraurelia.</title>
        <authorList>
            <consortium name="Genoscope"/>
            <person name="Aury J.-M."/>
            <person name="Jaillon O."/>
            <person name="Duret L."/>
            <person name="Noel B."/>
            <person name="Jubin C."/>
            <person name="Porcel B.M."/>
            <person name="Segurens B."/>
            <person name="Daubin V."/>
            <person name="Anthouard V."/>
            <person name="Aiach N."/>
            <person name="Arnaiz O."/>
            <person name="Billaut A."/>
            <person name="Beisson J."/>
            <person name="Blanc I."/>
            <person name="Bouhouche K."/>
            <person name="Camara F."/>
            <person name="Duharcourt S."/>
            <person name="Guigo R."/>
            <person name="Gogendeau D."/>
            <person name="Katinka M."/>
            <person name="Keller A.-M."/>
            <person name="Kissmehl R."/>
            <person name="Klotz C."/>
            <person name="Koll F."/>
            <person name="Le Moue A."/>
            <person name="Lepere C."/>
            <person name="Malinsky S."/>
            <person name="Nowacki M."/>
            <person name="Nowak J.K."/>
            <person name="Plattner H."/>
            <person name="Poulain J."/>
            <person name="Ruiz F."/>
            <person name="Serrano V."/>
            <person name="Zagulski M."/>
            <person name="Dessen P."/>
            <person name="Betermier M."/>
            <person name="Weissenbach J."/>
            <person name="Scarpelli C."/>
            <person name="Schachter V."/>
            <person name="Sperling L."/>
            <person name="Meyer E."/>
            <person name="Cohen J."/>
            <person name="Wincker P."/>
        </authorList>
    </citation>
    <scope>NUCLEOTIDE SEQUENCE [LARGE SCALE GENOMIC DNA]</scope>
    <source>
        <strain evidence="8 9">Stock d4-2</strain>
    </source>
</reference>
<dbReference type="InterPro" id="IPR031778">
    <property type="entry name" value="Sortilin_N"/>
</dbReference>
<dbReference type="AlphaFoldDB" id="A0DY14"/>
<dbReference type="Pfam" id="PF15902">
    <property type="entry name" value="Sortilin-Vps10"/>
    <property type="match status" value="1"/>
</dbReference>
<feature type="region of interest" description="Disordered" evidence="5">
    <location>
        <begin position="448"/>
        <end position="473"/>
    </location>
</feature>
<keyword evidence="6" id="KW-0812">Transmembrane</keyword>
<keyword evidence="3 6" id="KW-0472">Membrane</keyword>
<proteinExistence type="predicted"/>
<keyword evidence="2" id="KW-0677">Repeat</keyword>
<dbReference type="GeneID" id="5041113"/>
<feature type="compositionally biased region" description="Polar residues" evidence="5">
    <location>
        <begin position="448"/>
        <end position="458"/>
    </location>
</feature>
<evidence type="ECO:0000313" key="9">
    <source>
        <dbReference type="Proteomes" id="UP000000600"/>
    </source>
</evidence>
<dbReference type="GO" id="GO:0006892">
    <property type="term" value="P:post-Golgi vesicle-mediated transport"/>
    <property type="evidence" value="ECO:0000318"/>
    <property type="project" value="GO_Central"/>
</dbReference>
<comment type="subcellular location">
    <subcellularLocation>
        <location evidence="1">Membrane</location>
    </subcellularLocation>
</comment>
<dbReference type="PANTHER" id="PTHR12106">
    <property type="entry name" value="SORTILIN RELATED"/>
    <property type="match status" value="1"/>
</dbReference>
<dbReference type="OMA" id="SRECKSN"/>
<dbReference type="InterPro" id="IPR050310">
    <property type="entry name" value="VPS10-sortilin"/>
</dbReference>
<dbReference type="GO" id="GO:0005794">
    <property type="term" value="C:Golgi apparatus"/>
    <property type="evidence" value="ECO:0000318"/>
    <property type="project" value="GO_Central"/>
</dbReference>
<dbReference type="GO" id="GO:0016020">
    <property type="term" value="C:membrane"/>
    <property type="evidence" value="ECO:0000318"/>
    <property type="project" value="GO_Central"/>
</dbReference>
<dbReference type="PANTHER" id="PTHR12106:SF27">
    <property type="entry name" value="SORTILIN-RELATED RECEPTOR"/>
    <property type="match status" value="1"/>
</dbReference>
<gene>
    <name evidence="8" type="ORF">GSPATT00021556001</name>
</gene>
<evidence type="ECO:0000256" key="2">
    <source>
        <dbReference type="ARBA" id="ARBA00022737"/>
    </source>
</evidence>
<evidence type="ECO:0000259" key="7">
    <source>
        <dbReference type="SMART" id="SM00602"/>
    </source>
</evidence>
<sequence length="473" mass="53623">MIGAQGYYQTSKYLFVLTSSSNGGYELHYGHSKLEEFQEKLVELPLQILKEYSYTVLDTENGRIYLSVSHYQQEQSVTNVYISNQIGQDFQIVLTNNVRSTQDGNCDFEKLLGLTSTYVANTYDQRDQMDKSTVISFNGGKKWESIKAPKYDSEEGISQNVEENALCTLQTIYTVDQAPGIVLGVGNVGLIISSEQNTYMSADGGQNWIEVRKGSHVFEIADFGGVIVMAKDYEPTNEIIYSIDYGKTWKTKVIYDDLFMAQNLVTEASGTVKYFLIYGKTDKGEGIILKLDFSDIFSRECKSNIDYDIWNSKCIDGSQTKYYRKKENSECFNPKQMITKRIIEPCPCKREDWICAQGYINKLEGGDCLPIVNISDYCEPGKTFFKTQGYIKLTQCVGGLDLGPIETQCPTSLNLNDIISYLIILALLAVMILIGYAILRRVQTQGEKSQNPNVNKYNQMEFQEDEDDEDQQL</sequence>
<name>A0DY14_PARTE</name>
<accession>A0DY14</accession>
<dbReference type="SMART" id="SM00602">
    <property type="entry name" value="VPS10"/>
    <property type="match status" value="1"/>
</dbReference>
<feature type="transmembrane region" description="Helical" evidence="6">
    <location>
        <begin position="418"/>
        <end position="439"/>
    </location>
</feature>
<evidence type="ECO:0000256" key="1">
    <source>
        <dbReference type="ARBA" id="ARBA00004370"/>
    </source>
</evidence>
<dbReference type="InterPro" id="IPR015943">
    <property type="entry name" value="WD40/YVTN_repeat-like_dom_sf"/>
</dbReference>
<dbReference type="eggNOG" id="KOG3511">
    <property type="taxonomic scope" value="Eukaryota"/>
</dbReference>
<dbReference type="KEGG" id="ptm:GSPATT00021556001"/>
<dbReference type="Gene3D" id="2.130.10.10">
    <property type="entry name" value="YVTN repeat-like/Quinoprotein amine dehydrogenase"/>
    <property type="match status" value="1"/>
</dbReference>
<keyword evidence="4" id="KW-0325">Glycoprotein</keyword>
<evidence type="ECO:0000313" key="8">
    <source>
        <dbReference type="EMBL" id="CAK87931.1"/>
    </source>
</evidence>
<evidence type="ECO:0000256" key="5">
    <source>
        <dbReference type="SAM" id="MobiDB-lite"/>
    </source>
</evidence>
<feature type="compositionally biased region" description="Acidic residues" evidence="5">
    <location>
        <begin position="462"/>
        <end position="473"/>
    </location>
</feature>
<dbReference type="STRING" id="5888.A0DY14"/>
<dbReference type="Pfam" id="PF15901">
    <property type="entry name" value="Sortilin_C"/>
    <property type="match status" value="1"/>
</dbReference>
<dbReference type="SUPFAM" id="SSF110296">
    <property type="entry name" value="Oligoxyloglucan reducing end-specific cellobiohydrolase"/>
    <property type="match status" value="1"/>
</dbReference>
<organism evidence="8 9">
    <name type="scientific">Paramecium tetraurelia</name>
    <dbReference type="NCBI Taxonomy" id="5888"/>
    <lineage>
        <taxon>Eukaryota</taxon>
        <taxon>Sar</taxon>
        <taxon>Alveolata</taxon>
        <taxon>Ciliophora</taxon>
        <taxon>Intramacronucleata</taxon>
        <taxon>Oligohymenophorea</taxon>
        <taxon>Peniculida</taxon>
        <taxon>Parameciidae</taxon>
        <taxon>Paramecium</taxon>
    </lineage>
</organism>
<dbReference type="EMBL" id="CT868640">
    <property type="protein sequence ID" value="CAK87931.1"/>
    <property type="molecule type" value="Genomic_DNA"/>
</dbReference>
<evidence type="ECO:0000256" key="3">
    <source>
        <dbReference type="ARBA" id="ARBA00023136"/>
    </source>
</evidence>
<dbReference type="FunFam" id="3.30.60.270:FF:000012">
    <property type="entry name" value="Sortilin"/>
    <property type="match status" value="1"/>
</dbReference>